<dbReference type="OrthoDB" id="8942751at2"/>
<reference evidence="1" key="1">
    <citation type="submission" date="2016-06" db="EMBL/GenBank/DDBJ databases">
        <title>Complete Genome Sequence of Pandoraea faecigallinarum DSM-23572.</title>
        <authorList>
            <person name="Yong D."/>
            <person name="Ee R."/>
            <person name="Lim Y.-L."/>
            <person name="Yin W.-F."/>
            <person name="Chan K.-G."/>
        </authorList>
    </citation>
    <scope>NUCLEOTIDE SEQUENCE</scope>
    <source>
        <strain evidence="1">DSM 23572</strain>
    </source>
</reference>
<organism evidence="1 2">
    <name type="scientific">Pandoraea faecigallinarum</name>
    <dbReference type="NCBI Taxonomy" id="656179"/>
    <lineage>
        <taxon>Bacteria</taxon>
        <taxon>Pseudomonadati</taxon>
        <taxon>Pseudomonadota</taxon>
        <taxon>Betaproteobacteria</taxon>
        <taxon>Burkholderiales</taxon>
        <taxon>Burkholderiaceae</taxon>
        <taxon>Pandoraea</taxon>
    </lineage>
</organism>
<evidence type="ECO:0000313" key="1">
    <source>
        <dbReference type="EMBL" id="AKM29276.1"/>
    </source>
</evidence>
<accession>A0A0H3WRV6</accession>
<dbReference type="AlphaFoldDB" id="A0A0H3WRV6"/>
<protein>
    <recommendedName>
        <fullName evidence="3">MarR family transcriptional regulator</fullName>
    </recommendedName>
</protein>
<dbReference type="KEGG" id="pfg:AB870_02735"/>
<dbReference type="STRING" id="656179.AB870_02735"/>
<name>A0A0H3WRV6_9BURK</name>
<dbReference type="EMBL" id="CP011807">
    <property type="protein sequence ID" value="AKM29276.1"/>
    <property type="molecule type" value="Genomic_DNA"/>
</dbReference>
<dbReference type="PATRIC" id="fig|656179.3.peg.602"/>
<evidence type="ECO:0008006" key="3">
    <source>
        <dbReference type="Google" id="ProtNLM"/>
    </source>
</evidence>
<sequence>MKHDILECMDRGLWYCVETLSALTGYANRQTRDTCMLLVGEGLLDMSTLNEKRRFRLAMTKRASRQLDYTCVPTTATAPYRPRWAPLEGYGAANATFRELAEMVR</sequence>
<proteinExistence type="predicted"/>
<dbReference type="Proteomes" id="UP000035651">
    <property type="component" value="Chromosome"/>
</dbReference>
<dbReference type="RefSeq" id="WP_047905221.1">
    <property type="nucleotide sequence ID" value="NZ_CP011807.3"/>
</dbReference>
<gene>
    <name evidence="1" type="ORF">AB870_02735</name>
</gene>
<evidence type="ECO:0000313" key="2">
    <source>
        <dbReference type="Proteomes" id="UP000035651"/>
    </source>
</evidence>
<keyword evidence="2" id="KW-1185">Reference proteome</keyword>